<sequence>MLQQELWKVAQHKESSDFKNYVSSFEVPQSKSLLNLTHTKSGDSITHVLARHGKLDMLKWVHEEWHVQLESVNLEGKLPLHEAAAAGHVQIVEYLLSQGVQIDPLKRSGWTPLMMACTKPKNLKLITLLANSGSNLHRLNKDGWNCFHIACRNADLAMIKFLAGYGGQLTDTISKNGRTPLHTAALHGRSHVVEFLINDLKSRTDMRDSCGSTPFMDAIRSGNETAIQIILDNYPQCYQDCNTMGYTCMHIAAEAGQVQSIMFLVNKCAMNVNCQINVGNIFKGQTPLHFAHKENNIDAVDVLKRLGASCEIIDSKGRKAYELTNRRTWASTS</sequence>
<dbReference type="Pfam" id="PF13637">
    <property type="entry name" value="Ank_4"/>
    <property type="match status" value="1"/>
</dbReference>
<keyword evidence="1" id="KW-0677">Repeat</keyword>
<evidence type="ECO:0000313" key="4">
    <source>
        <dbReference type="EMBL" id="CAK8694728.1"/>
    </source>
</evidence>
<dbReference type="PROSITE" id="PS50297">
    <property type="entry name" value="ANK_REP_REGION"/>
    <property type="match status" value="3"/>
</dbReference>
<dbReference type="InterPro" id="IPR036770">
    <property type="entry name" value="Ankyrin_rpt-contain_sf"/>
</dbReference>
<evidence type="ECO:0000313" key="5">
    <source>
        <dbReference type="Proteomes" id="UP001642483"/>
    </source>
</evidence>
<keyword evidence="2 3" id="KW-0040">ANK repeat</keyword>
<evidence type="ECO:0000256" key="1">
    <source>
        <dbReference type="ARBA" id="ARBA00022737"/>
    </source>
</evidence>
<dbReference type="PANTHER" id="PTHR24198:SF165">
    <property type="entry name" value="ANKYRIN REPEAT-CONTAINING PROTEIN-RELATED"/>
    <property type="match status" value="1"/>
</dbReference>
<dbReference type="SMART" id="SM00248">
    <property type="entry name" value="ANK"/>
    <property type="match status" value="7"/>
</dbReference>
<evidence type="ECO:0008006" key="6">
    <source>
        <dbReference type="Google" id="ProtNLM"/>
    </source>
</evidence>
<gene>
    <name evidence="4" type="ORF">CVLEPA_LOCUS28074</name>
</gene>
<accession>A0ABP0GUH5</accession>
<dbReference type="Pfam" id="PF12796">
    <property type="entry name" value="Ank_2"/>
    <property type="match status" value="2"/>
</dbReference>
<name>A0ABP0GUH5_CLALP</name>
<dbReference type="InterPro" id="IPR002110">
    <property type="entry name" value="Ankyrin_rpt"/>
</dbReference>
<dbReference type="SUPFAM" id="SSF48403">
    <property type="entry name" value="Ankyrin repeat"/>
    <property type="match status" value="2"/>
</dbReference>
<proteinExistence type="predicted"/>
<organism evidence="4 5">
    <name type="scientific">Clavelina lepadiformis</name>
    <name type="common">Light-bulb sea squirt</name>
    <name type="synonym">Ascidia lepadiformis</name>
    <dbReference type="NCBI Taxonomy" id="159417"/>
    <lineage>
        <taxon>Eukaryota</taxon>
        <taxon>Metazoa</taxon>
        <taxon>Chordata</taxon>
        <taxon>Tunicata</taxon>
        <taxon>Ascidiacea</taxon>
        <taxon>Aplousobranchia</taxon>
        <taxon>Clavelinidae</taxon>
        <taxon>Clavelina</taxon>
    </lineage>
</organism>
<evidence type="ECO:0000256" key="3">
    <source>
        <dbReference type="PROSITE-ProRule" id="PRU00023"/>
    </source>
</evidence>
<dbReference type="PANTHER" id="PTHR24198">
    <property type="entry name" value="ANKYRIN REPEAT AND PROTEIN KINASE DOMAIN-CONTAINING PROTEIN"/>
    <property type="match status" value="1"/>
</dbReference>
<dbReference type="EMBL" id="CAWYQH010000141">
    <property type="protein sequence ID" value="CAK8694728.1"/>
    <property type="molecule type" value="Genomic_DNA"/>
</dbReference>
<comment type="caution">
    <text evidence="4">The sequence shown here is derived from an EMBL/GenBank/DDBJ whole genome shotgun (WGS) entry which is preliminary data.</text>
</comment>
<keyword evidence="5" id="KW-1185">Reference proteome</keyword>
<feature type="repeat" description="ANK" evidence="3">
    <location>
        <begin position="283"/>
        <end position="315"/>
    </location>
</feature>
<dbReference type="Gene3D" id="1.25.40.20">
    <property type="entry name" value="Ankyrin repeat-containing domain"/>
    <property type="match status" value="2"/>
</dbReference>
<dbReference type="PROSITE" id="PS50088">
    <property type="entry name" value="ANK_REPEAT"/>
    <property type="match status" value="3"/>
</dbReference>
<reference evidence="4 5" key="1">
    <citation type="submission" date="2024-02" db="EMBL/GenBank/DDBJ databases">
        <authorList>
            <person name="Daric V."/>
            <person name="Darras S."/>
        </authorList>
    </citation>
    <scope>NUCLEOTIDE SEQUENCE [LARGE SCALE GENOMIC DNA]</scope>
</reference>
<feature type="repeat" description="ANK" evidence="3">
    <location>
        <begin position="75"/>
        <end position="107"/>
    </location>
</feature>
<dbReference type="Proteomes" id="UP001642483">
    <property type="component" value="Unassembled WGS sequence"/>
</dbReference>
<evidence type="ECO:0000256" key="2">
    <source>
        <dbReference type="ARBA" id="ARBA00023043"/>
    </source>
</evidence>
<protein>
    <recommendedName>
        <fullName evidence="6">Ankyrin repeat domain-containing protein 16</fullName>
    </recommendedName>
</protein>
<feature type="repeat" description="ANK" evidence="3">
    <location>
        <begin position="176"/>
        <end position="198"/>
    </location>
</feature>